<feature type="region of interest" description="Disordered" evidence="1">
    <location>
        <begin position="1"/>
        <end position="20"/>
    </location>
</feature>
<feature type="compositionally biased region" description="Polar residues" evidence="1">
    <location>
        <begin position="645"/>
        <end position="656"/>
    </location>
</feature>
<evidence type="ECO:0000313" key="2">
    <source>
        <dbReference type="EMBL" id="ODM98755.1"/>
    </source>
</evidence>
<dbReference type="EMBL" id="LJIJ01000326">
    <property type="protein sequence ID" value="ODM98755.1"/>
    <property type="molecule type" value="Genomic_DNA"/>
</dbReference>
<evidence type="ECO:0000313" key="3">
    <source>
        <dbReference type="Proteomes" id="UP000094527"/>
    </source>
</evidence>
<name>A0A1D2N1H7_ORCCI</name>
<gene>
    <name evidence="2" type="ORF">Ocin01_07922</name>
</gene>
<protein>
    <submittedName>
        <fullName evidence="2">Uncharacterized protein</fullName>
    </submittedName>
</protein>
<accession>A0A1D2N1H7</accession>
<feature type="region of interest" description="Disordered" evidence="1">
    <location>
        <begin position="395"/>
        <end position="469"/>
    </location>
</feature>
<comment type="caution">
    <text evidence="2">The sequence shown here is derived from an EMBL/GenBank/DDBJ whole genome shotgun (WGS) entry which is preliminary data.</text>
</comment>
<dbReference type="Proteomes" id="UP000094527">
    <property type="component" value="Unassembled WGS sequence"/>
</dbReference>
<proteinExistence type="predicted"/>
<dbReference type="AlphaFoldDB" id="A0A1D2N1H7"/>
<feature type="compositionally biased region" description="Polar residues" evidence="1">
    <location>
        <begin position="423"/>
        <end position="447"/>
    </location>
</feature>
<keyword evidence="3" id="KW-1185">Reference proteome</keyword>
<feature type="region of interest" description="Disordered" evidence="1">
    <location>
        <begin position="645"/>
        <end position="664"/>
    </location>
</feature>
<organism evidence="2 3">
    <name type="scientific">Orchesella cincta</name>
    <name type="common">Springtail</name>
    <name type="synonym">Podura cincta</name>
    <dbReference type="NCBI Taxonomy" id="48709"/>
    <lineage>
        <taxon>Eukaryota</taxon>
        <taxon>Metazoa</taxon>
        <taxon>Ecdysozoa</taxon>
        <taxon>Arthropoda</taxon>
        <taxon>Hexapoda</taxon>
        <taxon>Collembola</taxon>
        <taxon>Entomobryomorpha</taxon>
        <taxon>Entomobryoidea</taxon>
        <taxon>Orchesellidae</taxon>
        <taxon>Orchesellinae</taxon>
        <taxon>Orchesella</taxon>
    </lineage>
</organism>
<reference evidence="2 3" key="1">
    <citation type="journal article" date="2016" name="Genome Biol. Evol.">
        <title>Gene Family Evolution Reflects Adaptation to Soil Environmental Stressors in the Genome of the Collembolan Orchesella cincta.</title>
        <authorList>
            <person name="Faddeeva-Vakhrusheva A."/>
            <person name="Derks M.F."/>
            <person name="Anvar S.Y."/>
            <person name="Agamennone V."/>
            <person name="Suring W."/>
            <person name="Smit S."/>
            <person name="van Straalen N.M."/>
            <person name="Roelofs D."/>
        </authorList>
    </citation>
    <scope>NUCLEOTIDE SEQUENCE [LARGE SCALE GENOMIC DNA]</scope>
    <source>
        <tissue evidence="2">Mixed pool</tissue>
    </source>
</reference>
<evidence type="ECO:0000256" key="1">
    <source>
        <dbReference type="SAM" id="MobiDB-lite"/>
    </source>
</evidence>
<sequence>MGNNKQHQATKGGRVKKQSSTVLSIKRKKMIMKFKSTWITGHLEDTKEVLETKMRTQGWKEMLFENLSVEDANIRYNDVDRWIKKHHWITVPDAVPTGFTINDVQNSGVTVYSNFHSGSQQPEQHYRRNMPLLQRKPPVPPTSYSDLVAEENDEDNDDEDNDQSFHTPSAYAANTFVETADEDHNENVASVFDSSDDEEEHAIDLRIDHANNPLSTPVSRKREILDRFLGITSNQIEVDDNNASTSSAYVNPTAVNTQQDDFRFSQPDEITSARAPMGNASQGTFQEDLTTENNTEELQRVFFSQDDNYSQCQQTDQIPGTSASAYGEVRPPMGNTSHDTFQQGVTTGSNTEGEQRVYFSHDHNYSQYQQPGQMPRPPVLAPMPSLRITPRVHFEGLIRPRPKLVRAPTPSRQGPRIPHGMKNQRNPAPSSAPNSDMTNTSSSQPPYGQQDGRGIDEPSTLPPFNETFRPTSLFHTATHGIWLNPLNRVSRRQPPLYNEVLNRRYLQAQRLRQQAPGFTMSSEQTGSGPPGFCPGGLEQNTTNYQGQAFAGLRFKVIRTIVDFSDPKFKVHLIPSEKAAKATLVVEAMTAVCKKIPALRPAVDYLQSLIGPMRRAWKNELLPLKYNNAQSTIISDMKHETTQGAVANTTTSNSVQVEGTGGGQQ</sequence>